<dbReference type="Gene3D" id="3.30.1330.40">
    <property type="entry name" value="RutC-like"/>
    <property type="match status" value="1"/>
</dbReference>
<dbReference type="SUPFAM" id="SSF55298">
    <property type="entry name" value="YjgF-like"/>
    <property type="match status" value="1"/>
</dbReference>
<proteinExistence type="predicted"/>
<dbReference type="InterPro" id="IPR035959">
    <property type="entry name" value="RutC-like_sf"/>
</dbReference>
<organism evidence="1 2">
    <name type="scientific">Aureimonas flava</name>
    <dbReference type="NCBI Taxonomy" id="2320271"/>
    <lineage>
        <taxon>Bacteria</taxon>
        <taxon>Pseudomonadati</taxon>
        <taxon>Pseudomonadota</taxon>
        <taxon>Alphaproteobacteria</taxon>
        <taxon>Hyphomicrobiales</taxon>
        <taxon>Aurantimonadaceae</taxon>
        <taxon>Aureimonas</taxon>
    </lineage>
</organism>
<evidence type="ECO:0000313" key="2">
    <source>
        <dbReference type="Proteomes" id="UP000265750"/>
    </source>
</evidence>
<dbReference type="Pfam" id="PF01042">
    <property type="entry name" value="Ribonuc_L-PSP"/>
    <property type="match status" value="1"/>
</dbReference>
<dbReference type="InterPro" id="IPR035709">
    <property type="entry name" value="YoaB-like"/>
</dbReference>
<dbReference type="PANTHER" id="PTHR47328">
    <property type="match status" value="1"/>
</dbReference>
<dbReference type="AlphaFoldDB" id="A0A3A1WL06"/>
<dbReference type="CDD" id="cd06150">
    <property type="entry name" value="YjgF_YER057c_UK114_like_2"/>
    <property type="match status" value="1"/>
</dbReference>
<comment type="caution">
    <text evidence="1">The sequence shown here is derived from an EMBL/GenBank/DDBJ whole genome shotgun (WGS) entry which is preliminary data.</text>
</comment>
<evidence type="ECO:0000313" key="1">
    <source>
        <dbReference type="EMBL" id="RIY01452.1"/>
    </source>
</evidence>
<sequence length="114" mass="12148">MSIRRIEPGRRMSAAVVHGNTVYLAGQVGNPGEDVTQQTQTVLAEIDRLLADAGTDKSKILSATIWLADMADFAAMNAVWDAWVDPANPPARATGESALATPDYRVEIIVVAAI</sequence>
<dbReference type="Proteomes" id="UP000265750">
    <property type="component" value="Unassembled WGS sequence"/>
</dbReference>
<keyword evidence="2" id="KW-1185">Reference proteome</keyword>
<reference evidence="2" key="1">
    <citation type="submission" date="2018-09" db="EMBL/GenBank/DDBJ databases">
        <authorList>
            <person name="Tuo L."/>
        </authorList>
    </citation>
    <scope>NUCLEOTIDE SEQUENCE [LARGE SCALE GENOMIC DNA]</scope>
    <source>
        <strain evidence="2">M2BS4Y-1</strain>
    </source>
</reference>
<dbReference type="EMBL" id="QYRN01000004">
    <property type="protein sequence ID" value="RIY01452.1"/>
    <property type="molecule type" value="Genomic_DNA"/>
</dbReference>
<name>A0A3A1WL06_9HYPH</name>
<protein>
    <submittedName>
        <fullName evidence="1">RidA family protein</fullName>
    </submittedName>
</protein>
<gene>
    <name evidence="1" type="ORF">D3218_08860</name>
</gene>
<dbReference type="RefSeq" id="WP_119539633.1">
    <property type="nucleotide sequence ID" value="NZ_QYRN01000004.1"/>
</dbReference>
<dbReference type="PANTHER" id="PTHR47328:SF1">
    <property type="entry name" value="RUTC FAMILY PROTEIN YOAB"/>
    <property type="match status" value="1"/>
</dbReference>
<dbReference type="InterPro" id="IPR006175">
    <property type="entry name" value="YjgF/YER057c/UK114"/>
</dbReference>
<dbReference type="OrthoDB" id="9803101at2"/>
<accession>A0A3A1WL06</accession>